<accession>A0A8H6M6B2</accession>
<protein>
    <submittedName>
        <fullName evidence="1">Uncharacterized protein</fullName>
    </submittedName>
</protein>
<dbReference type="AlphaFoldDB" id="A0A8H6M6B2"/>
<evidence type="ECO:0000313" key="1">
    <source>
        <dbReference type="EMBL" id="KAF6756410.1"/>
    </source>
</evidence>
<dbReference type="EMBL" id="JACGCI010000026">
    <property type="protein sequence ID" value="KAF6756410.1"/>
    <property type="molecule type" value="Genomic_DNA"/>
</dbReference>
<gene>
    <name evidence="1" type="ORF">DFP72DRAFT_846725</name>
</gene>
<evidence type="ECO:0000313" key="2">
    <source>
        <dbReference type="Proteomes" id="UP000521943"/>
    </source>
</evidence>
<organism evidence="1 2">
    <name type="scientific">Ephemerocybe angulata</name>
    <dbReference type="NCBI Taxonomy" id="980116"/>
    <lineage>
        <taxon>Eukaryota</taxon>
        <taxon>Fungi</taxon>
        <taxon>Dikarya</taxon>
        <taxon>Basidiomycota</taxon>
        <taxon>Agaricomycotina</taxon>
        <taxon>Agaricomycetes</taxon>
        <taxon>Agaricomycetidae</taxon>
        <taxon>Agaricales</taxon>
        <taxon>Agaricineae</taxon>
        <taxon>Psathyrellaceae</taxon>
        <taxon>Ephemerocybe</taxon>
    </lineage>
</organism>
<name>A0A8H6M6B2_9AGAR</name>
<dbReference type="Proteomes" id="UP000521943">
    <property type="component" value="Unassembled WGS sequence"/>
</dbReference>
<proteinExistence type="predicted"/>
<sequence length="150" mass="16764">MVPEIHEIPLQITKSAGTTPRVFGTTHPETGAKTLSKAFTIPIHPNHSDTLHRPFPSRPMAKFMDVVQNYLPEEWDPELAWILVPIGKHIWHTLGIVICGNRTEAEMTKQYDVKLFNQKNTGYSQRSNATRLVLCDGGLLLGICSVPNHG</sequence>
<comment type="caution">
    <text evidence="1">The sequence shown here is derived from an EMBL/GenBank/DDBJ whole genome shotgun (WGS) entry which is preliminary data.</text>
</comment>
<keyword evidence="2" id="KW-1185">Reference proteome</keyword>
<reference evidence="1 2" key="1">
    <citation type="submission" date="2020-07" db="EMBL/GenBank/DDBJ databases">
        <title>Comparative genomics of pyrophilous fungi reveals a link between fire events and developmental genes.</title>
        <authorList>
            <consortium name="DOE Joint Genome Institute"/>
            <person name="Steindorff A.S."/>
            <person name="Carver A."/>
            <person name="Calhoun S."/>
            <person name="Stillman K."/>
            <person name="Liu H."/>
            <person name="Lipzen A."/>
            <person name="Pangilinan J."/>
            <person name="Labutti K."/>
            <person name="Bruns T.D."/>
            <person name="Grigoriev I.V."/>
        </authorList>
    </citation>
    <scope>NUCLEOTIDE SEQUENCE [LARGE SCALE GENOMIC DNA]</scope>
    <source>
        <strain evidence="1 2">CBS 144469</strain>
    </source>
</reference>